<dbReference type="FunFam" id="3.40.50.20:FF:000010">
    <property type="entry name" value="Propionyl-CoA carboxylase subunit alpha"/>
    <property type="match status" value="1"/>
</dbReference>
<dbReference type="Pfam" id="PF02786">
    <property type="entry name" value="CPSase_L_D2"/>
    <property type="match status" value="1"/>
</dbReference>
<evidence type="ECO:0000256" key="6">
    <source>
        <dbReference type="PROSITE-ProRule" id="PRU00409"/>
    </source>
</evidence>
<reference evidence="10 11" key="1">
    <citation type="submission" date="2015-09" db="EMBL/GenBank/DDBJ databases">
        <title>Complete genome sequence of Defluviimonas alba cai42t isolated from an oilfield in Xinjiang.</title>
        <authorList>
            <person name="Geng S."/>
            <person name="Pan X."/>
            <person name="Wu X."/>
        </authorList>
    </citation>
    <scope>NUCLEOTIDE SEQUENCE [LARGE SCALE GENOMIC DNA]</scope>
    <source>
        <strain evidence="11">cai42</strain>
        <plasmid evidence="11">cai42_Plasmidc</plasmid>
    </source>
</reference>
<dbReference type="GO" id="GO:0016874">
    <property type="term" value="F:ligase activity"/>
    <property type="evidence" value="ECO:0007669"/>
    <property type="project" value="UniProtKB-KW"/>
</dbReference>
<dbReference type="PATRIC" id="fig|1335048.3.peg.5147"/>
<dbReference type="InterPro" id="IPR005481">
    <property type="entry name" value="BC-like_N"/>
</dbReference>
<evidence type="ECO:0000256" key="2">
    <source>
        <dbReference type="ARBA" id="ARBA00022598"/>
    </source>
</evidence>
<evidence type="ECO:0000256" key="4">
    <source>
        <dbReference type="ARBA" id="ARBA00022840"/>
    </source>
</evidence>
<dbReference type="PROSITE" id="PS50968">
    <property type="entry name" value="BIOTINYL_LIPOYL"/>
    <property type="match status" value="1"/>
</dbReference>
<dbReference type="SUPFAM" id="SSF52440">
    <property type="entry name" value="PreATP-grasp domain"/>
    <property type="match status" value="1"/>
</dbReference>
<dbReference type="CDD" id="cd06850">
    <property type="entry name" value="biotinyl_domain"/>
    <property type="match status" value="1"/>
</dbReference>
<keyword evidence="11" id="KW-1185">Reference proteome</keyword>
<dbReference type="EMBL" id="CP012664">
    <property type="protein sequence ID" value="AMY72180.1"/>
    <property type="molecule type" value="Genomic_DNA"/>
</dbReference>
<dbReference type="InterPro" id="IPR005479">
    <property type="entry name" value="CPAse_ATP-bd"/>
</dbReference>
<geneLocation type="plasmid" evidence="11">
    <name>cai42_Plasmidc</name>
</geneLocation>
<evidence type="ECO:0000259" key="9">
    <source>
        <dbReference type="PROSITE" id="PS50979"/>
    </source>
</evidence>
<dbReference type="SUPFAM" id="SSF51230">
    <property type="entry name" value="Single hybrid motif"/>
    <property type="match status" value="1"/>
</dbReference>
<keyword evidence="3 6" id="KW-0547">Nucleotide-binding</keyword>
<dbReference type="AlphaFoldDB" id="A0A159ZB92"/>
<evidence type="ECO:0000256" key="5">
    <source>
        <dbReference type="ARBA" id="ARBA00023267"/>
    </source>
</evidence>
<dbReference type="SUPFAM" id="SSF56059">
    <property type="entry name" value="Glutathione synthetase ATP-binding domain-like"/>
    <property type="match status" value="1"/>
</dbReference>
<dbReference type="GO" id="GO:0046872">
    <property type="term" value="F:metal ion binding"/>
    <property type="evidence" value="ECO:0007669"/>
    <property type="project" value="InterPro"/>
</dbReference>
<dbReference type="PROSITE" id="PS50979">
    <property type="entry name" value="BC"/>
    <property type="match status" value="1"/>
</dbReference>
<sequence>MEGEMSFTRVLIANRGEIARRIQRGCHKLGLETVAVFSEADRDAPFVAEADHAVCIGPAAAAASYLNVAAILEAARATGAGAVHPGYGFLSENADFAAAVEAAGLVFIGPVPDAIAQMGSKIAAKAAAEAAGVPVLPGYRGSDQSDARLLQEAKALGTPFLVKASAGGGGRGMRLVTDIAAAPEAIASARAEAKGAFGDPSVFLERYAPRARHVEVQVLGDTHGNLVHLGDRDCSLQRNHQKLIEEAPAPDLPGDLRDDMRAAAVRLAQAIGYRSAGTVEYLYDPERRAYYFLEVNTRLQVEHPVTEAITGIDLVEWQLRIARGERLTFQQPDVHFEGHAIEVRIAAENPAENYRPETGRITLWVPPSGVRLDTGVGEGSIVGHHYDSMLAKLIVHAPDRAQAIRESVAAIDGFAVGGLGLNLAFQRALLIHPDFAAIRHHTAGLGEMFANGWAPPEPDAQSRALATLALHLHLVPTAGNTPWQGLGAWRLTAPAGRPGAAFYWASGDEDPTCAAGDKGHLTIRLPDGTPVAVEAPGLTADRLTGRIGGVPFTRAAHLRRTKDHWQVFLSTPDGMAGFAMETLEDRHLQRAAGQAGGADLLVAPMPGAVVELRVAPGDRVEAGDTLVVLEAMKLLQSLVAPVAGIVAEIYCAAGDTVAGQAPLVKLDPEETQ</sequence>
<dbReference type="InterPro" id="IPR050856">
    <property type="entry name" value="Biotin_carboxylase_complex"/>
</dbReference>
<evidence type="ECO:0000259" key="8">
    <source>
        <dbReference type="PROSITE" id="PS50975"/>
    </source>
</evidence>
<evidence type="ECO:0000259" key="7">
    <source>
        <dbReference type="PROSITE" id="PS50968"/>
    </source>
</evidence>
<dbReference type="Pfam" id="PF00289">
    <property type="entry name" value="Biotin_carb_N"/>
    <property type="match status" value="1"/>
</dbReference>
<comment type="cofactor">
    <cofactor evidence="1">
        <name>biotin</name>
        <dbReference type="ChEBI" id="CHEBI:57586"/>
    </cofactor>
</comment>
<feature type="domain" description="ATP-grasp" evidence="8">
    <location>
        <begin position="125"/>
        <end position="323"/>
    </location>
</feature>
<keyword evidence="2" id="KW-0436">Ligase</keyword>
<dbReference type="PROSITE" id="PS00188">
    <property type="entry name" value="BIOTIN"/>
    <property type="match status" value="1"/>
</dbReference>
<dbReference type="KEGG" id="daa:AKL17_3p0024"/>
<keyword evidence="5" id="KW-0092">Biotin</keyword>
<keyword evidence="4 6" id="KW-0067">ATP-binding</keyword>
<feature type="domain" description="Biotin carboxylation" evidence="9">
    <location>
        <begin position="6"/>
        <end position="450"/>
    </location>
</feature>
<name>A0A159ZB92_9RHOB</name>
<dbReference type="InterPro" id="IPR016185">
    <property type="entry name" value="PreATP-grasp_dom_sf"/>
</dbReference>
<dbReference type="InterPro" id="IPR011054">
    <property type="entry name" value="Rudment_hybrid_motif"/>
</dbReference>
<dbReference type="PROSITE" id="PS00867">
    <property type="entry name" value="CPSASE_2"/>
    <property type="match status" value="1"/>
</dbReference>
<evidence type="ECO:0000256" key="1">
    <source>
        <dbReference type="ARBA" id="ARBA00001953"/>
    </source>
</evidence>
<dbReference type="InterPro" id="IPR000089">
    <property type="entry name" value="Biotin_lipoyl"/>
</dbReference>
<keyword evidence="10" id="KW-0614">Plasmid</keyword>
<protein>
    <submittedName>
        <fullName evidence="10">Phosphoribosylaminoimidazole carboxylase, ATPase subunit</fullName>
    </submittedName>
</protein>
<dbReference type="PROSITE" id="PS50975">
    <property type="entry name" value="ATP_GRASP"/>
    <property type="match status" value="1"/>
</dbReference>
<dbReference type="InterPro" id="IPR005482">
    <property type="entry name" value="Biotin_COase_C"/>
</dbReference>
<organism evidence="10 11">
    <name type="scientific">Frigidibacter mobilis</name>
    <dbReference type="NCBI Taxonomy" id="1335048"/>
    <lineage>
        <taxon>Bacteria</taxon>
        <taxon>Pseudomonadati</taxon>
        <taxon>Pseudomonadota</taxon>
        <taxon>Alphaproteobacteria</taxon>
        <taxon>Rhodobacterales</taxon>
        <taxon>Paracoccaceae</taxon>
        <taxon>Frigidibacter</taxon>
    </lineage>
</organism>
<evidence type="ECO:0000313" key="10">
    <source>
        <dbReference type="EMBL" id="AMY72180.1"/>
    </source>
</evidence>
<dbReference type="InterPro" id="IPR011053">
    <property type="entry name" value="Single_hybrid_motif"/>
</dbReference>
<dbReference type="Gene3D" id="3.30.470.20">
    <property type="entry name" value="ATP-grasp fold, B domain"/>
    <property type="match status" value="1"/>
</dbReference>
<dbReference type="Pfam" id="PF00364">
    <property type="entry name" value="Biotin_lipoyl"/>
    <property type="match status" value="1"/>
</dbReference>
<dbReference type="Gene3D" id="2.40.50.100">
    <property type="match status" value="1"/>
</dbReference>
<dbReference type="Pfam" id="PF02785">
    <property type="entry name" value="Biotin_carb_C"/>
    <property type="match status" value="1"/>
</dbReference>
<dbReference type="InterPro" id="IPR001882">
    <property type="entry name" value="Biotin_BS"/>
</dbReference>
<feature type="domain" description="Lipoyl-binding" evidence="7">
    <location>
        <begin position="592"/>
        <end position="667"/>
    </location>
</feature>
<accession>A0A159ZB92</accession>
<evidence type="ECO:0000313" key="11">
    <source>
        <dbReference type="Proteomes" id="UP000076128"/>
    </source>
</evidence>
<evidence type="ECO:0000256" key="3">
    <source>
        <dbReference type="ARBA" id="ARBA00022741"/>
    </source>
</evidence>
<dbReference type="PANTHER" id="PTHR18866">
    <property type="entry name" value="CARBOXYLASE:PYRUVATE/ACETYL-COA/PROPIONYL-COA CARBOXYLASE"/>
    <property type="match status" value="1"/>
</dbReference>
<gene>
    <name evidence="10" type="ORF">AKL17_3p0024</name>
</gene>
<dbReference type="SUPFAM" id="SSF51246">
    <property type="entry name" value="Rudiment single hybrid motif"/>
    <property type="match status" value="1"/>
</dbReference>
<dbReference type="InterPro" id="IPR011761">
    <property type="entry name" value="ATP-grasp"/>
</dbReference>
<proteinExistence type="predicted"/>
<dbReference type="SMART" id="SM00878">
    <property type="entry name" value="Biotin_carb_C"/>
    <property type="match status" value="1"/>
</dbReference>
<dbReference type="Proteomes" id="UP000076128">
    <property type="component" value="Plasmid pcai42C"/>
</dbReference>
<dbReference type="InterPro" id="IPR011764">
    <property type="entry name" value="Biotin_carboxylation_dom"/>
</dbReference>
<dbReference type="GO" id="GO:0005524">
    <property type="term" value="F:ATP binding"/>
    <property type="evidence" value="ECO:0007669"/>
    <property type="project" value="UniProtKB-UniRule"/>
</dbReference>
<dbReference type="PANTHER" id="PTHR18866:SF33">
    <property type="entry name" value="METHYLCROTONOYL-COA CARBOXYLASE SUBUNIT ALPHA, MITOCHONDRIAL-RELATED"/>
    <property type="match status" value="1"/>
</dbReference>